<gene>
    <name evidence="1" type="ORF">MIND_01425800</name>
</gene>
<evidence type="ECO:0000313" key="2">
    <source>
        <dbReference type="Proteomes" id="UP000636479"/>
    </source>
</evidence>
<reference evidence="1" key="1">
    <citation type="submission" date="2020-05" db="EMBL/GenBank/DDBJ databases">
        <title>Mycena genomes resolve the evolution of fungal bioluminescence.</title>
        <authorList>
            <person name="Tsai I.J."/>
        </authorList>
    </citation>
    <scope>NUCLEOTIDE SEQUENCE</scope>
    <source>
        <strain evidence="1">171206Taipei</strain>
    </source>
</reference>
<keyword evidence="2" id="KW-1185">Reference proteome</keyword>
<dbReference type="Proteomes" id="UP000636479">
    <property type="component" value="Unassembled WGS sequence"/>
</dbReference>
<organism evidence="1 2">
    <name type="scientific">Mycena indigotica</name>
    <dbReference type="NCBI Taxonomy" id="2126181"/>
    <lineage>
        <taxon>Eukaryota</taxon>
        <taxon>Fungi</taxon>
        <taxon>Dikarya</taxon>
        <taxon>Basidiomycota</taxon>
        <taxon>Agaricomycotina</taxon>
        <taxon>Agaricomycetes</taxon>
        <taxon>Agaricomycetidae</taxon>
        <taxon>Agaricales</taxon>
        <taxon>Marasmiineae</taxon>
        <taxon>Mycenaceae</taxon>
        <taxon>Mycena</taxon>
    </lineage>
</organism>
<dbReference type="SUPFAM" id="SSF52047">
    <property type="entry name" value="RNI-like"/>
    <property type="match status" value="1"/>
</dbReference>
<sequence length="416" mass="46054">MADVAALPGEVIAHIVAFLRDASSLRIAALIHPSFTPWARATRFRHVRLTQDNTAAFAVLLQSSPLVASYIQQLEIDMPLVNDADSDALPIPLPSEHFTLCRNLRGLTSHGDPFGFRQLDTSQLTALREGMRGLRTLELTFARLYPLPYWSALLDACDTLESLEIRANKPNQWTWEDIHVAIPSVLGSTPSGMHLQVLRIACEAQALAPISQWLLSRDALDTLVVLELNIYCIDRPIEDALGALVRAAMCSVKELRLHLDDGLRLEHDKNTPLTAASFPLLRTLRVRVGELATTLEWTAAFLGSQAPQAHRSVLERITIDDCIQRHRLEATSVASWAALDDALVVAALPSLVALSFTHPPAGHEEASETQLNFASYIASRMPRLAGSKSRIRLQFDEEVDEREAEILMSRVTCVVF</sequence>
<accession>A0A8H6RXA6</accession>
<dbReference type="EMBL" id="JACAZF010000020">
    <property type="protein sequence ID" value="KAF7288592.1"/>
    <property type="molecule type" value="Genomic_DNA"/>
</dbReference>
<dbReference type="OrthoDB" id="2745898at2759"/>
<name>A0A8H6RXA6_9AGAR</name>
<comment type="caution">
    <text evidence="1">The sequence shown here is derived from an EMBL/GenBank/DDBJ whole genome shotgun (WGS) entry which is preliminary data.</text>
</comment>
<proteinExistence type="predicted"/>
<evidence type="ECO:0000313" key="1">
    <source>
        <dbReference type="EMBL" id="KAF7288592.1"/>
    </source>
</evidence>
<dbReference type="AlphaFoldDB" id="A0A8H6RXA6"/>
<dbReference type="GeneID" id="59353156"/>
<dbReference type="RefSeq" id="XP_037212911.1">
    <property type="nucleotide sequence ID" value="XM_037370640.1"/>
</dbReference>
<protein>
    <submittedName>
        <fullName evidence="1">Uncharacterized protein</fullName>
    </submittedName>
</protein>